<name>A0A1Y2FTE9_9FUNG</name>
<dbReference type="SUPFAM" id="SSF53597">
    <property type="entry name" value="Dihydrofolate reductase-like"/>
    <property type="match status" value="1"/>
</dbReference>
<evidence type="ECO:0000313" key="11">
    <source>
        <dbReference type="Proteomes" id="UP000193920"/>
    </source>
</evidence>
<dbReference type="GO" id="GO:0008703">
    <property type="term" value="F:5-amino-6-(5-phosphoribosylamino)uracil reductase activity"/>
    <property type="evidence" value="ECO:0007669"/>
    <property type="project" value="InterPro"/>
</dbReference>
<dbReference type="Pfam" id="PF01872">
    <property type="entry name" value="RibD_C"/>
    <property type="match status" value="1"/>
</dbReference>
<keyword evidence="11" id="KW-1185">Reference proteome</keyword>
<dbReference type="EC" id="1.1.1.302" evidence="3"/>
<dbReference type="AlphaFoldDB" id="A0A1Y2FTE9"/>
<evidence type="ECO:0000256" key="5">
    <source>
        <dbReference type="ARBA" id="ARBA00030073"/>
    </source>
</evidence>
<evidence type="ECO:0000256" key="4">
    <source>
        <dbReference type="ARBA" id="ARBA00015035"/>
    </source>
</evidence>
<dbReference type="Proteomes" id="UP000193920">
    <property type="component" value="Unassembled WGS sequence"/>
</dbReference>
<evidence type="ECO:0000259" key="9">
    <source>
        <dbReference type="Pfam" id="PF01872"/>
    </source>
</evidence>
<evidence type="ECO:0000256" key="6">
    <source>
        <dbReference type="ARBA" id="ARBA00031630"/>
    </source>
</evidence>
<comment type="similarity">
    <text evidence="2">Belongs to the HTP reductase family.</text>
</comment>
<dbReference type="GO" id="GO:0009231">
    <property type="term" value="P:riboflavin biosynthetic process"/>
    <property type="evidence" value="ECO:0007669"/>
    <property type="project" value="InterPro"/>
</dbReference>
<dbReference type="EMBL" id="MCOG01000002">
    <property type="protein sequence ID" value="ORY86466.1"/>
    <property type="molecule type" value="Genomic_DNA"/>
</dbReference>
<comment type="caution">
    <text evidence="10">The sequence shown here is derived from an EMBL/GenBank/DDBJ whole genome shotgun (WGS) entry which is preliminary data.</text>
</comment>
<reference evidence="10 11" key="1">
    <citation type="submission" date="2016-08" db="EMBL/GenBank/DDBJ databases">
        <title>A Parts List for Fungal Cellulosomes Revealed by Comparative Genomics.</title>
        <authorList>
            <consortium name="DOE Joint Genome Institute"/>
            <person name="Haitjema C.H."/>
            <person name="Gilmore S.P."/>
            <person name="Henske J.K."/>
            <person name="Solomon K.V."/>
            <person name="De Groot R."/>
            <person name="Kuo A."/>
            <person name="Mondo S.J."/>
            <person name="Salamov A.A."/>
            <person name="Labutti K."/>
            <person name="Zhao Z."/>
            <person name="Chiniquy J."/>
            <person name="Barry K."/>
            <person name="Brewer H.M."/>
            <person name="Purvine S.O."/>
            <person name="Wright A.T."/>
            <person name="Boxma B."/>
            <person name="Van Alen T."/>
            <person name="Hackstein J.H."/>
            <person name="Baker S.E."/>
            <person name="Grigoriev I.V."/>
            <person name="O'Malley M.A."/>
        </authorList>
    </citation>
    <scope>NUCLEOTIDE SEQUENCE [LARGE SCALE GENOMIC DNA]</scope>
    <source>
        <strain evidence="10 11">G1</strain>
    </source>
</reference>
<proteinExistence type="inferred from homology"/>
<comment type="catalytic activity">
    <reaction evidence="7">
        <text>2,5-diamino-6-(1-D-ribitylamino)pyrimidin-4(3H)-one 5'-phosphate + NAD(+) = 2,5-diamino-6-(1-D-ribosylamino)pyrimidin-4(3H)-one 5'-phosphate + NADH + H(+)</text>
        <dbReference type="Rhea" id="RHEA:27274"/>
        <dbReference type="ChEBI" id="CHEBI:15378"/>
        <dbReference type="ChEBI" id="CHEBI:57540"/>
        <dbReference type="ChEBI" id="CHEBI:57945"/>
        <dbReference type="ChEBI" id="CHEBI:58890"/>
        <dbReference type="ChEBI" id="CHEBI:59545"/>
        <dbReference type="EC" id="1.1.1.302"/>
    </reaction>
</comment>
<comment type="catalytic activity">
    <reaction evidence="8">
        <text>2,5-diamino-6-(1-D-ribitylamino)pyrimidin-4(3H)-one 5'-phosphate + NADP(+) = 2,5-diamino-6-(1-D-ribosylamino)pyrimidin-4(3H)-one 5'-phosphate + NADPH + H(+)</text>
        <dbReference type="Rhea" id="RHEA:27278"/>
        <dbReference type="ChEBI" id="CHEBI:15378"/>
        <dbReference type="ChEBI" id="CHEBI:57783"/>
        <dbReference type="ChEBI" id="CHEBI:58349"/>
        <dbReference type="ChEBI" id="CHEBI:58890"/>
        <dbReference type="ChEBI" id="CHEBI:59545"/>
        <dbReference type="EC" id="1.1.1.302"/>
    </reaction>
</comment>
<dbReference type="OrthoDB" id="2096723at2759"/>
<evidence type="ECO:0000256" key="3">
    <source>
        <dbReference type="ARBA" id="ARBA00012851"/>
    </source>
</evidence>
<evidence type="ECO:0000256" key="1">
    <source>
        <dbReference type="ARBA" id="ARBA00003555"/>
    </source>
</evidence>
<sequence>MLMTAHKKSAQKLRKRLSQFREDGSTPYTNIIVTPRIGAFSKTYVPLDEALEFYNLKNVIIPKNRPYTWSNSVASFDGVASFKEEGAEAAEELGGKTDFRLLNTGWSLADAVLITPETLKNEVEAACYPRYDDLVKYRQEILDKPHFPYQCILTYTGKVDPHHPIFSKKCVRCVILTSETGKENVEKIFAEAMEGQPEDAPLRRPKIFVFRPSETGKGLDLKHVFETLRTILKVKFLDVSTGGGVISQLLRLKLLDEVRMTTSGQICGPYNSAGQLRPKTFPANRKDEVFTVGTTPLIRNKALRIRDDLFIFTRGTVTYRH</sequence>
<evidence type="ECO:0000313" key="10">
    <source>
        <dbReference type="EMBL" id="ORY86466.1"/>
    </source>
</evidence>
<dbReference type="InterPro" id="IPR024072">
    <property type="entry name" value="DHFR-like_dom_sf"/>
</dbReference>
<dbReference type="InterPro" id="IPR002734">
    <property type="entry name" value="RibDG_C"/>
</dbReference>
<gene>
    <name evidence="10" type="ORF">LY90DRAFT_498690</name>
</gene>
<evidence type="ECO:0000256" key="7">
    <source>
        <dbReference type="ARBA" id="ARBA00047550"/>
    </source>
</evidence>
<comment type="function">
    <text evidence="1">Catalyzes an early step in riboflavin biosynthesis, the NADPH-dependent reduction of the ribose side chain of 2,5-diamino-6-ribosylamino-4(3H)-pyrimidinone 5'-phosphate, yielding 2,5-diamino-6-ribitylamino-4(3H)-pyrimidinone 5'-phosphate.</text>
</comment>
<dbReference type="Gene3D" id="3.40.430.10">
    <property type="entry name" value="Dihydrofolate Reductase, subunit A"/>
    <property type="match status" value="1"/>
</dbReference>
<accession>A0A1Y2FTE9</accession>
<evidence type="ECO:0000256" key="2">
    <source>
        <dbReference type="ARBA" id="ARBA00009723"/>
    </source>
</evidence>
<feature type="domain" description="Bacterial bifunctional deaminase-reductase C-terminal" evidence="9">
    <location>
        <begin position="67"/>
        <end position="269"/>
    </location>
</feature>
<organism evidence="10 11">
    <name type="scientific">Neocallimastix californiae</name>
    <dbReference type="NCBI Taxonomy" id="1754190"/>
    <lineage>
        <taxon>Eukaryota</taxon>
        <taxon>Fungi</taxon>
        <taxon>Fungi incertae sedis</taxon>
        <taxon>Chytridiomycota</taxon>
        <taxon>Chytridiomycota incertae sedis</taxon>
        <taxon>Neocallimastigomycetes</taxon>
        <taxon>Neocallimastigales</taxon>
        <taxon>Neocallimastigaceae</taxon>
        <taxon>Neocallimastix</taxon>
    </lineage>
</organism>
<evidence type="ECO:0000256" key="8">
    <source>
        <dbReference type="ARBA" id="ARBA00049020"/>
    </source>
</evidence>
<protein>
    <recommendedName>
        <fullName evidence="4">2,5-diamino-6-ribosylamino-4(3H)-pyrimidinone 5'-phosphate reductase</fullName>
        <ecNumber evidence="3">1.1.1.302</ecNumber>
    </recommendedName>
    <alternativeName>
        <fullName evidence="6">2,5-diamino-6-(5-phospho-D-ribosylamino)pyrimidin-4(3H)-one reductase</fullName>
    </alternativeName>
    <alternativeName>
        <fullName evidence="5">2,5-diamino-6-ribitylamino-4(3H)-pyrimidinone 5'-phosphate synthase</fullName>
    </alternativeName>
</protein>